<feature type="compositionally biased region" description="Polar residues" evidence="1">
    <location>
        <begin position="204"/>
        <end position="215"/>
    </location>
</feature>
<dbReference type="AlphaFoldDB" id="A0A1E5JQI7"/>
<sequence>MPGFSTFSIYEKEMRAFVIKVAETTSLEHDKLTAWFYSEGVMQFRSGQAADYYPYINENLKKFGHRPLISKQHSMGQTLTGFITLKSAFINQFAKDQLELKEQLESLFTHTFYNAIESHLPYIAIQSEISSELSAYQDKKGGPLEPAEALKLSIKMFEEKRLANPQLEEDFKNQLILMNEFLDYLSKQAASSGQQFFKPGDNNPVHTTSEQPTLK</sequence>
<protein>
    <submittedName>
        <fullName evidence="2">Uncharacterized protein</fullName>
    </submittedName>
</protein>
<reference evidence="2 3" key="1">
    <citation type="submission" date="2016-02" db="EMBL/GenBank/DDBJ databases">
        <title>Secondary metabolites in Legionella.</title>
        <authorList>
            <person name="Tobias N.J."/>
            <person name="Bode H.B."/>
        </authorList>
    </citation>
    <scope>NUCLEOTIDE SEQUENCE [LARGE SCALE GENOMIC DNA]</scope>
    <source>
        <strain evidence="2 3">DSM 19216</strain>
    </source>
</reference>
<evidence type="ECO:0000256" key="1">
    <source>
        <dbReference type="SAM" id="MobiDB-lite"/>
    </source>
</evidence>
<evidence type="ECO:0000313" key="3">
    <source>
        <dbReference type="Proteomes" id="UP000095229"/>
    </source>
</evidence>
<gene>
    <name evidence="2" type="ORF">lpari_02274</name>
</gene>
<proteinExistence type="predicted"/>
<dbReference type="OrthoDB" id="5648821at2"/>
<organism evidence="2 3">
    <name type="scientific">Legionella parisiensis</name>
    <dbReference type="NCBI Taxonomy" id="45071"/>
    <lineage>
        <taxon>Bacteria</taxon>
        <taxon>Pseudomonadati</taxon>
        <taxon>Pseudomonadota</taxon>
        <taxon>Gammaproteobacteria</taxon>
        <taxon>Legionellales</taxon>
        <taxon>Legionellaceae</taxon>
        <taxon>Legionella</taxon>
    </lineage>
</organism>
<evidence type="ECO:0000313" key="2">
    <source>
        <dbReference type="EMBL" id="OEH46806.1"/>
    </source>
</evidence>
<dbReference type="RefSeq" id="WP_058517374.1">
    <property type="nucleotide sequence ID" value="NZ_CAAAIE010000006.1"/>
</dbReference>
<name>A0A1E5JQI7_9GAMM</name>
<keyword evidence="3" id="KW-1185">Reference proteome</keyword>
<feature type="region of interest" description="Disordered" evidence="1">
    <location>
        <begin position="193"/>
        <end position="215"/>
    </location>
</feature>
<dbReference type="EMBL" id="LSOG01000062">
    <property type="protein sequence ID" value="OEH46806.1"/>
    <property type="molecule type" value="Genomic_DNA"/>
</dbReference>
<dbReference type="Proteomes" id="UP000095229">
    <property type="component" value="Unassembled WGS sequence"/>
</dbReference>
<dbReference type="PATRIC" id="fig|45071.6.peg.1614"/>
<accession>A0A1E5JQI7</accession>
<comment type="caution">
    <text evidence="2">The sequence shown here is derived from an EMBL/GenBank/DDBJ whole genome shotgun (WGS) entry which is preliminary data.</text>
</comment>